<accession>A0ABT4JEU1</accession>
<dbReference type="Pfam" id="PF12679">
    <property type="entry name" value="ABC2_membrane_2"/>
    <property type="match status" value="1"/>
</dbReference>
<keyword evidence="4 6" id="KW-1133">Transmembrane helix</keyword>
<evidence type="ECO:0000256" key="3">
    <source>
        <dbReference type="ARBA" id="ARBA00022692"/>
    </source>
</evidence>
<sequence length="241" mass="26993">MWAIVQKEYQSFFSSFIGLGLMLAFYMLTGLYTWVFEGNVLDFGFAELSVFFELAPWFFLFFIPALSMRLFSEEYALKTYDLLRSLPLSDWDILLGKIIGTFAVVLTSLVPTLFFVYSLSNLGSPVGNYDSTLILGGYISICLLGLAFVCLSALASSLTNKQALAFVLGVAFNFIFWQGPQELALIPYFASLDVDLYSLNFHYRNISKGVLGLADVAYFLGFNLVVVGLLLFRLKGNLFKV</sequence>
<proteinExistence type="predicted"/>
<gene>
    <name evidence="7" type="ORF">G9H61_01405</name>
</gene>
<protein>
    <submittedName>
        <fullName evidence="7">ABC transporter permease subunit</fullName>
    </submittedName>
</protein>
<feature type="transmembrane region" description="Helical" evidence="6">
    <location>
        <begin position="137"/>
        <end position="156"/>
    </location>
</feature>
<comment type="subcellular location">
    <subcellularLocation>
        <location evidence="1">Cell membrane</location>
        <topology evidence="1">Multi-pass membrane protein</topology>
    </subcellularLocation>
</comment>
<feature type="transmembrane region" description="Helical" evidence="6">
    <location>
        <begin position="210"/>
        <end position="232"/>
    </location>
</feature>
<comment type="caution">
    <text evidence="7">The sequence shown here is derived from an EMBL/GenBank/DDBJ whole genome shotgun (WGS) entry which is preliminary data.</text>
</comment>
<dbReference type="EMBL" id="JAANOH010000001">
    <property type="protein sequence ID" value="MCZ2474086.1"/>
    <property type="molecule type" value="Genomic_DNA"/>
</dbReference>
<evidence type="ECO:0000256" key="5">
    <source>
        <dbReference type="ARBA" id="ARBA00023136"/>
    </source>
</evidence>
<feature type="transmembrane region" description="Helical" evidence="6">
    <location>
        <begin position="54"/>
        <end position="72"/>
    </location>
</feature>
<feature type="transmembrane region" description="Helical" evidence="6">
    <location>
        <begin position="163"/>
        <end position="190"/>
    </location>
</feature>
<evidence type="ECO:0000256" key="4">
    <source>
        <dbReference type="ARBA" id="ARBA00022989"/>
    </source>
</evidence>
<dbReference type="Proteomes" id="UP001321186">
    <property type="component" value="Unassembled WGS sequence"/>
</dbReference>
<evidence type="ECO:0000256" key="1">
    <source>
        <dbReference type="ARBA" id="ARBA00004651"/>
    </source>
</evidence>
<evidence type="ECO:0000256" key="2">
    <source>
        <dbReference type="ARBA" id="ARBA00022475"/>
    </source>
</evidence>
<dbReference type="PANTHER" id="PTHR30294">
    <property type="entry name" value="MEMBRANE COMPONENT OF ABC TRANSPORTER YHHJ-RELATED"/>
    <property type="match status" value="1"/>
</dbReference>
<organism evidence="7 8">
    <name type="scientific">Aquirufa ecclesiirivi</name>
    <dbReference type="NCBI Taxonomy" id="2715124"/>
    <lineage>
        <taxon>Bacteria</taxon>
        <taxon>Pseudomonadati</taxon>
        <taxon>Bacteroidota</taxon>
        <taxon>Cytophagia</taxon>
        <taxon>Cytophagales</taxon>
        <taxon>Flectobacillaceae</taxon>
        <taxon>Aquirufa</taxon>
    </lineage>
</organism>
<keyword evidence="3 6" id="KW-0812">Transmembrane</keyword>
<keyword evidence="8" id="KW-1185">Reference proteome</keyword>
<dbReference type="InterPro" id="IPR051449">
    <property type="entry name" value="ABC-2_transporter_component"/>
</dbReference>
<evidence type="ECO:0000313" key="7">
    <source>
        <dbReference type="EMBL" id="MCZ2474086.1"/>
    </source>
</evidence>
<feature type="transmembrane region" description="Helical" evidence="6">
    <location>
        <begin position="12"/>
        <end position="34"/>
    </location>
</feature>
<dbReference type="RefSeq" id="WP_166374177.1">
    <property type="nucleotide sequence ID" value="NZ_CBCRZM010000001.1"/>
</dbReference>
<dbReference type="PANTHER" id="PTHR30294:SF29">
    <property type="entry name" value="MULTIDRUG ABC TRANSPORTER PERMEASE YBHS-RELATED"/>
    <property type="match status" value="1"/>
</dbReference>
<reference evidence="7 8" key="1">
    <citation type="submission" date="2020-03" db="EMBL/GenBank/DDBJ databases">
        <authorList>
            <person name="Pitt A."/>
            <person name="Hahn M.W."/>
        </authorList>
    </citation>
    <scope>NUCLEOTIDE SEQUENCE [LARGE SCALE GENOMIC DNA]</scope>
    <source>
        <strain evidence="7 8">5A-MARBSE</strain>
    </source>
</reference>
<feature type="transmembrane region" description="Helical" evidence="6">
    <location>
        <begin position="93"/>
        <end position="117"/>
    </location>
</feature>
<evidence type="ECO:0000313" key="8">
    <source>
        <dbReference type="Proteomes" id="UP001321186"/>
    </source>
</evidence>
<evidence type="ECO:0000256" key="6">
    <source>
        <dbReference type="SAM" id="Phobius"/>
    </source>
</evidence>
<keyword evidence="2" id="KW-1003">Cell membrane</keyword>
<name>A0ABT4JEU1_9BACT</name>
<keyword evidence="5 6" id="KW-0472">Membrane</keyword>